<dbReference type="Gene3D" id="1.10.443.10">
    <property type="entry name" value="Intergrase catalytic core"/>
    <property type="match status" value="1"/>
</dbReference>
<dbReference type="InterPro" id="IPR025166">
    <property type="entry name" value="Integrase_DNA_bind_dom"/>
</dbReference>
<feature type="domain" description="Core-binding (CB)" evidence="7">
    <location>
        <begin position="98"/>
        <end position="182"/>
    </location>
</feature>
<dbReference type="InterPro" id="IPR044068">
    <property type="entry name" value="CB"/>
</dbReference>
<dbReference type="InterPro" id="IPR053876">
    <property type="entry name" value="Phage_int_M"/>
</dbReference>
<evidence type="ECO:0000313" key="9">
    <source>
        <dbReference type="Proteomes" id="UP000542111"/>
    </source>
</evidence>
<dbReference type="PANTHER" id="PTHR30629:SF2">
    <property type="entry name" value="PROPHAGE INTEGRASE INTS-RELATED"/>
    <property type="match status" value="1"/>
</dbReference>
<accession>A0A7Y1MSC8</accession>
<dbReference type="GO" id="GO:0003677">
    <property type="term" value="F:DNA binding"/>
    <property type="evidence" value="ECO:0007669"/>
    <property type="project" value="UniProtKB-UniRule"/>
</dbReference>
<dbReference type="PROSITE" id="PS51898">
    <property type="entry name" value="TYR_RECOMBINASE"/>
    <property type="match status" value="1"/>
</dbReference>
<dbReference type="RefSeq" id="WP_169898290.1">
    <property type="nucleotide sequence ID" value="NZ_JAAQYP010000034.1"/>
</dbReference>
<keyword evidence="2" id="KW-0229">DNA integration</keyword>
<dbReference type="Pfam" id="PF13356">
    <property type="entry name" value="Arm-DNA-bind_3"/>
    <property type="match status" value="1"/>
</dbReference>
<dbReference type="PROSITE" id="PS51900">
    <property type="entry name" value="CB"/>
    <property type="match status" value="1"/>
</dbReference>
<organism evidence="8 9">
    <name type="scientific">Pseudomonas gessardii</name>
    <dbReference type="NCBI Taxonomy" id="78544"/>
    <lineage>
        <taxon>Bacteria</taxon>
        <taxon>Pseudomonadati</taxon>
        <taxon>Pseudomonadota</taxon>
        <taxon>Gammaproteobacteria</taxon>
        <taxon>Pseudomonadales</taxon>
        <taxon>Pseudomonadaceae</taxon>
        <taxon>Pseudomonas</taxon>
    </lineage>
</organism>
<dbReference type="InterPro" id="IPR011010">
    <property type="entry name" value="DNA_brk_join_enz"/>
</dbReference>
<dbReference type="Pfam" id="PF22022">
    <property type="entry name" value="Phage_int_M"/>
    <property type="match status" value="1"/>
</dbReference>
<proteinExistence type="inferred from homology"/>
<evidence type="ECO:0000256" key="2">
    <source>
        <dbReference type="ARBA" id="ARBA00022908"/>
    </source>
</evidence>
<keyword evidence="3 5" id="KW-0238">DNA-binding</keyword>
<dbReference type="AlphaFoldDB" id="A0A7Y1MSC8"/>
<comment type="caution">
    <text evidence="8">The sequence shown here is derived from an EMBL/GenBank/DDBJ whole genome shotgun (WGS) entry which is preliminary data.</text>
</comment>
<dbReference type="Gene3D" id="3.30.160.390">
    <property type="entry name" value="Integrase, DNA-binding domain"/>
    <property type="match status" value="1"/>
</dbReference>
<evidence type="ECO:0000256" key="3">
    <source>
        <dbReference type="ARBA" id="ARBA00023125"/>
    </source>
</evidence>
<dbReference type="SUPFAM" id="SSF56349">
    <property type="entry name" value="DNA breaking-rejoining enzymes"/>
    <property type="match status" value="1"/>
</dbReference>
<comment type="similarity">
    <text evidence="1">Belongs to the 'phage' integrase family.</text>
</comment>
<dbReference type="InterPro" id="IPR002104">
    <property type="entry name" value="Integrase_catalytic"/>
</dbReference>
<sequence>MALTDTAVRQAKPSGKNYTLKDSGGLALFVGPKGAKQWHFRFYWLGKQARISLGVYPAVSLKEARTTRDEARALVAQGVDPRANRREARLTASASTENSFRSVFTAWRAFRALSLKVGRQSTLSQIDRHFDKDILPWLGDLPIVEVSRQHVLEVLRKIERRKAMTTAEKCRTWLNQLFRYAMVEKGLAVNPSADLDIVAMPKPKVRHNPHLRMDELPAFLCKLRSYGGHPNTVLGLRLLLLTGVRTGELRAARPEQFDLERGLWIIPAELVKQLQVRERQESEEIPPYIVPLSRPAVEIIRGLLEAKLPAQCFLLPHRSRPRESISENTINTALKYMGYKGRLTGHGIRGTLSTALNELGYEDKWIDAQLSHVDPNEVRRSYNHAEYVIQRQAMMQDWADRLECWERGLPQPAPPKPVAPPELEMIATYLKTLADQSPSAPQVVAE</sequence>
<dbReference type="GO" id="GO:0006310">
    <property type="term" value="P:DNA recombination"/>
    <property type="evidence" value="ECO:0007669"/>
    <property type="project" value="UniProtKB-KW"/>
</dbReference>
<evidence type="ECO:0000313" key="8">
    <source>
        <dbReference type="EMBL" id="NNA97376.1"/>
    </source>
</evidence>
<dbReference type="EMBL" id="JAAQYP010000034">
    <property type="protein sequence ID" value="NNA97376.1"/>
    <property type="molecule type" value="Genomic_DNA"/>
</dbReference>
<gene>
    <name evidence="8" type="ORF">HBO33_19600</name>
</gene>
<keyword evidence="4" id="KW-0233">DNA recombination</keyword>
<evidence type="ECO:0000256" key="4">
    <source>
        <dbReference type="ARBA" id="ARBA00023172"/>
    </source>
</evidence>
<dbReference type="PANTHER" id="PTHR30629">
    <property type="entry name" value="PROPHAGE INTEGRASE"/>
    <property type="match status" value="1"/>
</dbReference>
<dbReference type="Gene3D" id="1.10.150.130">
    <property type="match status" value="1"/>
</dbReference>
<evidence type="ECO:0000256" key="1">
    <source>
        <dbReference type="ARBA" id="ARBA00008857"/>
    </source>
</evidence>
<name>A0A7Y1MSC8_9PSED</name>
<dbReference type="InterPro" id="IPR038488">
    <property type="entry name" value="Integrase_DNA-bd_sf"/>
</dbReference>
<dbReference type="CDD" id="cd00801">
    <property type="entry name" value="INT_P4_C"/>
    <property type="match status" value="1"/>
</dbReference>
<evidence type="ECO:0000256" key="5">
    <source>
        <dbReference type="PROSITE-ProRule" id="PRU01248"/>
    </source>
</evidence>
<dbReference type="Proteomes" id="UP000542111">
    <property type="component" value="Unassembled WGS sequence"/>
</dbReference>
<protein>
    <submittedName>
        <fullName evidence="8">Integrase arm-type DNA-binding domain-containing protein</fullName>
    </submittedName>
</protein>
<evidence type="ECO:0000259" key="7">
    <source>
        <dbReference type="PROSITE" id="PS51900"/>
    </source>
</evidence>
<dbReference type="Pfam" id="PF00589">
    <property type="entry name" value="Phage_integrase"/>
    <property type="match status" value="1"/>
</dbReference>
<dbReference type="InterPro" id="IPR010998">
    <property type="entry name" value="Integrase_recombinase_N"/>
</dbReference>
<dbReference type="GO" id="GO:0015074">
    <property type="term" value="P:DNA integration"/>
    <property type="evidence" value="ECO:0007669"/>
    <property type="project" value="UniProtKB-KW"/>
</dbReference>
<evidence type="ECO:0000259" key="6">
    <source>
        <dbReference type="PROSITE" id="PS51898"/>
    </source>
</evidence>
<dbReference type="InterPro" id="IPR013762">
    <property type="entry name" value="Integrase-like_cat_sf"/>
</dbReference>
<reference evidence="8 9" key="1">
    <citation type="journal article" date="2020" name="Front. Microbiol.">
        <title>Genetic Organization of the aprX-lipA2 Operon Affects the Proteolytic Potential of Pseudomonas Species in Milk.</title>
        <authorList>
            <person name="Maier C."/>
            <person name="Huptas C."/>
            <person name="von Neubeck M."/>
            <person name="Scherer S."/>
            <person name="Wenning M."/>
            <person name="Lucking G."/>
        </authorList>
    </citation>
    <scope>NUCLEOTIDE SEQUENCE [LARGE SCALE GENOMIC DNA]</scope>
    <source>
        <strain evidence="8 9">G4779</strain>
    </source>
</reference>
<dbReference type="InterPro" id="IPR050808">
    <property type="entry name" value="Phage_Integrase"/>
</dbReference>
<feature type="domain" description="Tyr recombinase" evidence="6">
    <location>
        <begin position="206"/>
        <end position="395"/>
    </location>
</feature>